<feature type="modified residue" description="N6-(pyridoxal phosphate)lysine" evidence="9 10">
    <location>
        <position position="242"/>
    </location>
</feature>
<dbReference type="EC" id="2.3.1.47" evidence="9"/>
<sequence>MARPSFRQRVADERAQRETQHRVRMLRTVTRRDGARSEVDGRWLLNFCGNDYLGLSQQFSVGSALQDGAARHGFGSTGSALVCGRHAAHEALEHAVAEWLGYPRALLFDSGYVANLAVLQAFLGEGDIVVQDRLDHASLIDGARLSGAMLRRYPHGDPEGALRQLRSNADGAAMVATDGVFSMDGDIAPLKQLALIARVQHATLYVDDAHGVGVVGEEGRGCVAAARLGTGEVPLQLVTLGKALGGHGAVVVGEADMIEHLVQSARGFIYSTAPPPALAMASLEAVKLARRDEWRREKLRALIAQIRERMQQFDFELPESTTPIQPVPCGDERTALAMSAALEEEGFWVTAIRPPTVPDNGSRLRVTLSALHTADDVDALVKALVRVRERVSVR</sequence>
<evidence type="ECO:0000256" key="3">
    <source>
        <dbReference type="ARBA" id="ARBA00010008"/>
    </source>
</evidence>
<comment type="catalytic activity">
    <reaction evidence="8 9">
        <text>6-carboxyhexanoyl-[ACP] + L-alanine + H(+) = (8S)-8-amino-7-oxononanoate + holo-[ACP] + CO2</text>
        <dbReference type="Rhea" id="RHEA:42288"/>
        <dbReference type="Rhea" id="RHEA-COMP:9685"/>
        <dbReference type="Rhea" id="RHEA-COMP:9955"/>
        <dbReference type="ChEBI" id="CHEBI:15378"/>
        <dbReference type="ChEBI" id="CHEBI:16526"/>
        <dbReference type="ChEBI" id="CHEBI:57972"/>
        <dbReference type="ChEBI" id="CHEBI:64479"/>
        <dbReference type="ChEBI" id="CHEBI:78846"/>
        <dbReference type="ChEBI" id="CHEBI:149468"/>
        <dbReference type="EC" id="2.3.1.47"/>
    </reaction>
</comment>
<evidence type="ECO:0000313" key="12">
    <source>
        <dbReference type="EMBL" id="PNS08698.1"/>
    </source>
</evidence>
<comment type="caution">
    <text evidence="12">The sequence shown here is derived from an EMBL/GenBank/DDBJ whole genome shotgun (WGS) entry which is preliminary data.</text>
</comment>
<organism evidence="12 13">
    <name type="scientific">Solilutibacter silvestris</name>
    <dbReference type="NCBI Taxonomy" id="1645665"/>
    <lineage>
        <taxon>Bacteria</taxon>
        <taxon>Pseudomonadati</taxon>
        <taxon>Pseudomonadota</taxon>
        <taxon>Gammaproteobacteria</taxon>
        <taxon>Lysobacterales</taxon>
        <taxon>Lysobacteraceae</taxon>
        <taxon>Solilutibacter</taxon>
    </lineage>
</organism>
<feature type="binding site" evidence="9">
    <location>
        <position position="356"/>
    </location>
    <ligand>
        <name>substrate</name>
    </ligand>
</feature>
<protein>
    <recommendedName>
        <fullName evidence="9">8-amino-7-oxononanoate synthase</fullName>
        <shortName evidence="9">AONS</shortName>
        <ecNumber evidence="9">2.3.1.47</ecNumber>
    </recommendedName>
    <alternativeName>
        <fullName evidence="9">7-keto-8-amino-pelargonic acid synthase</fullName>
        <shortName evidence="9">7-KAP synthase</shortName>
        <shortName evidence="9">KAPA synthase</shortName>
    </alternativeName>
    <alternativeName>
        <fullName evidence="9">8-amino-7-ketopelargonate synthase</fullName>
    </alternativeName>
</protein>
<keyword evidence="6 9" id="KW-0093">Biotin biosynthesis</keyword>
<dbReference type="SUPFAM" id="SSF53383">
    <property type="entry name" value="PLP-dependent transferases"/>
    <property type="match status" value="1"/>
</dbReference>
<feature type="domain" description="Aminotransferase class I/classII large" evidence="11">
    <location>
        <begin position="45"/>
        <end position="384"/>
    </location>
</feature>
<feature type="binding site" evidence="9">
    <location>
        <position position="136"/>
    </location>
    <ligand>
        <name>substrate</name>
    </ligand>
</feature>
<dbReference type="HAMAP" id="MF_01693">
    <property type="entry name" value="BioF_aminotrans_2"/>
    <property type="match status" value="1"/>
</dbReference>
<dbReference type="CDD" id="cd06454">
    <property type="entry name" value="KBL_like"/>
    <property type="match status" value="1"/>
</dbReference>
<dbReference type="GO" id="GO:0008710">
    <property type="term" value="F:8-amino-7-oxononanoate synthase activity"/>
    <property type="evidence" value="ECO:0007669"/>
    <property type="project" value="UniProtKB-UniRule"/>
</dbReference>
<comment type="subunit">
    <text evidence="4 9">Homodimer.</text>
</comment>
<keyword evidence="13" id="KW-1185">Reference proteome</keyword>
<comment type="similarity">
    <text evidence="3 9">Belongs to the class-II pyridoxal-phosphate-dependent aminotransferase family. BioF subfamily.</text>
</comment>
<name>A0A2K1Q0X6_9GAMM</name>
<dbReference type="NCBIfam" id="TIGR00858">
    <property type="entry name" value="bioF"/>
    <property type="match status" value="1"/>
</dbReference>
<dbReference type="InterPro" id="IPR004723">
    <property type="entry name" value="AONS_Archaea/Proteobacteria"/>
</dbReference>
<feature type="binding site" evidence="9">
    <location>
        <begin position="111"/>
        <end position="112"/>
    </location>
    <ligand>
        <name>pyridoxal 5'-phosphate</name>
        <dbReference type="ChEBI" id="CHEBI:597326"/>
    </ligand>
</feature>
<comment type="pathway">
    <text evidence="2 9">Cofactor biosynthesis; biotin biosynthesis.</text>
</comment>
<dbReference type="PANTHER" id="PTHR13693:SF100">
    <property type="entry name" value="8-AMINO-7-OXONONANOATE SYNTHASE"/>
    <property type="match status" value="1"/>
</dbReference>
<dbReference type="EMBL" id="NPZB01000001">
    <property type="protein sequence ID" value="PNS08698.1"/>
    <property type="molecule type" value="Genomic_DNA"/>
</dbReference>
<feature type="binding site" evidence="9">
    <location>
        <position position="24"/>
    </location>
    <ligand>
        <name>substrate</name>
    </ligand>
</feature>
<dbReference type="PROSITE" id="PS00599">
    <property type="entry name" value="AA_TRANSFER_CLASS_2"/>
    <property type="match status" value="1"/>
</dbReference>
<dbReference type="Proteomes" id="UP000236220">
    <property type="component" value="Unassembled WGS sequence"/>
</dbReference>
<evidence type="ECO:0000259" key="11">
    <source>
        <dbReference type="Pfam" id="PF00155"/>
    </source>
</evidence>
<feature type="binding site" evidence="9">
    <location>
        <position position="239"/>
    </location>
    <ligand>
        <name>pyridoxal 5'-phosphate</name>
        <dbReference type="ChEBI" id="CHEBI:597326"/>
    </ligand>
</feature>
<comment type="cofactor">
    <cofactor evidence="1 9 10">
        <name>pyridoxal 5'-phosphate</name>
        <dbReference type="ChEBI" id="CHEBI:597326"/>
    </cofactor>
</comment>
<evidence type="ECO:0000256" key="2">
    <source>
        <dbReference type="ARBA" id="ARBA00004746"/>
    </source>
</evidence>
<dbReference type="GO" id="GO:0009102">
    <property type="term" value="P:biotin biosynthetic process"/>
    <property type="evidence" value="ECO:0007669"/>
    <property type="project" value="UniProtKB-UniRule"/>
</dbReference>
<dbReference type="Gene3D" id="3.90.1150.10">
    <property type="entry name" value="Aspartate Aminotransferase, domain 1"/>
    <property type="match status" value="1"/>
</dbReference>
<dbReference type="InterPro" id="IPR050087">
    <property type="entry name" value="AON_synthase_class-II"/>
</dbReference>
<comment type="function">
    <text evidence="9">Catalyzes the decarboxylative condensation of pimeloyl-[acyl-carrier protein] and L-alanine to produce 8-amino-7-oxononanoate (AON), [acyl-carrier protein], and carbon dioxide.</text>
</comment>
<keyword evidence="5 9" id="KW-0808">Transferase</keyword>
<evidence type="ECO:0000256" key="4">
    <source>
        <dbReference type="ARBA" id="ARBA00011738"/>
    </source>
</evidence>
<proteinExistence type="inferred from homology"/>
<accession>A0A2K1Q0X6</accession>
<evidence type="ECO:0000256" key="7">
    <source>
        <dbReference type="ARBA" id="ARBA00022898"/>
    </source>
</evidence>
<dbReference type="Gene3D" id="3.40.640.10">
    <property type="entry name" value="Type I PLP-dependent aspartate aminotransferase-like (Major domain)"/>
    <property type="match status" value="1"/>
</dbReference>
<evidence type="ECO:0000313" key="13">
    <source>
        <dbReference type="Proteomes" id="UP000236220"/>
    </source>
</evidence>
<dbReference type="InterPro" id="IPR022834">
    <property type="entry name" value="AONS_Proteobacteria"/>
</dbReference>
<evidence type="ECO:0000256" key="9">
    <source>
        <dbReference type="HAMAP-Rule" id="MF_01693"/>
    </source>
</evidence>
<dbReference type="InterPro" id="IPR001917">
    <property type="entry name" value="Aminotrans_II_pyridoxalP_BS"/>
</dbReference>
<dbReference type="GO" id="GO:0030170">
    <property type="term" value="F:pyridoxal phosphate binding"/>
    <property type="evidence" value="ECO:0007669"/>
    <property type="project" value="UniProtKB-UniRule"/>
</dbReference>
<evidence type="ECO:0000256" key="10">
    <source>
        <dbReference type="PIRSR" id="PIRSR604723-51"/>
    </source>
</evidence>
<dbReference type="Pfam" id="PF00155">
    <property type="entry name" value="Aminotran_1_2"/>
    <property type="match status" value="1"/>
</dbReference>
<reference evidence="12 13" key="1">
    <citation type="submission" date="2017-08" db="EMBL/GenBank/DDBJ databases">
        <title>Lysobacter sylvestris genome.</title>
        <authorList>
            <person name="Zhang D.-C."/>
            <person name="Albuquerque L."/>
            <person name="Franca L."/>
            <person name="Froufe H.J.C."/>
            <person name="Barroso C."/>
            <person name="Egas C."/>
            <person name="Da Costa M."/>
            <person name="Margesin R."/>
        </authorList>
    </citation>
    <scope>NUCLEOTIDE SEQUENCE [LARGE SCALE GENOMIC DNA]</scope>
    <source>
        <strain evidence="12 13">AM20-91</strain>
    </source>
</reference>
<evidence type="ECO:0000256" key="1">
    <source>
        <dbReference type="ARBA" id="ARBA00001933"/>
    </source>
</evidence>
<dbReference type="InterPro" id="IPR015424">
    <property type="entry name" value="PyrdxlP-dep_Trfase"/>
</dbReference>
<evidence type="ECO:0000256" key="8">
    <source>
        <dbReference type="ARBA" id="ARBA00047715"/>
    </source>
</evidence>
<feature type="binding site" evidence="9">
    <location>
        <position position="210"/>
    </location>
    <ligand>
        <name>pyridoxal 5'-phosphate</name>
        <dbReference type="ChEBI" id="CHEBI:597326"/>
    </ligand>
</feature>
<gene>
    <name evidence="9" type="primary">bioF</name>
    <name evidence="12" type="ORF">Lysil_0327</name>
</gene>
<dbReference type="UniPathway" id="UPA00078"/>
<evidence type="ECO:0000256" key="6">
    <source>
        <dbReference type="ARBA" id="ARBA00022756"/>
    </source>
</evidence>
<feature type="binding site" evidence="9">
    <location>
        <position position="182"/>
    </location>
    <ligand>
        <name>pyridoxal 5'-phosphate</name>
        <dbReference type="ChEBI" id="CHEBI:597326"/>
    </ligand>
</feature>
<keyword evidence="7 9" id="KW-0663">Pyridoxal phosphate</keyword>
<dbReference type="RefSeq" id="WP_103073844.1">
    <property type="nucleotide sequence ID" value="NZ_NPZB01000001.1"/>
</dbReference>
<dbReference type="PANTHER" id="PTHR13693">
    <property type="entry name" value="CLASS II AMINOTRANSFERASE/8-AMINO-7-OXONONANOATE SYNTHASE"/>
    <property type="match status" value="1"/>
</dbReference>
<evidence type="ECO:0000256" key="5">
    <source>
        <dbReference type="ARBA" id="ARBA00022679"/>
    </source>
</evidence>
<dbReference type="InterPro" id="IPR015421">
    <property type="entry name" value="PyrdxlP-dep_Trfase_major"/>
</dbReference>
<dbReference type="AlphaFoldDB" id="A0A2K1Q0X6"/>
<dbReference type="InterPro" id="IPR004839">
    <property type="entry name" value="Aminotransferase_I/II_large"/>
</dbReference>
<dbReference type="InterPro" id="IPR015422">
    <property type="entry name" value="PyrdxlP-dep_Trfase_small"/>
</dbReference>
<dbReference type="OrthoDB" id="9807157at2"/>